<evidence type="ECO:0000313" key="2">
    <source>
        <dbReference type="EMBL" id="GAA4027036.1"/>
    </source>
</evidence>
<feature type="transmembrane region" description="Helical" evidence="1">
    <location>
        <begin position="60"/>
        <end position="80"/>
    </location>
</feature>
<accession>A0ABP7TJG5</accession>
<reference evidence="3" key="1">
    <citation type="journal article" date="2019" name="Int. J. Syst. Evol. Microbiol.">
        <title>The Global Catalogue of Microorganisms (GCM) 10K type strain sequencing project: providing services to taxonomists for standard genome sequencing and annotation.</title>
        <authorList>
            <consortium name="The Broad Institute Genomics Platform"/>
            <consortium name="The Broad Institute Genome Sequencing Center for Infectious Disease"/>
            <person name="Wu L."/>
            <person name="Ma J."/>
        </authorList>
    </citation>
    <scope>NUCLEOTIDE SEQUENCE [LARGE SCALE GENOMIC DNA]</scope>
    <source>
        <strain evidence="3">JCM 16924</strain>
    </source>
</reference>
<evidence type="ECO:0000256" key="1">
    <source>
        <dbReference type="SAM" id="Phobius"/>
    </source>
</evidence>
<feature type="transmembrane region" description="Helical" evidence="1">
    <location>
        <begin position="33"/>
        <end position="54"/>
    </location>
</feature>
<protein>
    <submittedName>
        <fullName evidence="2">Uncharacterized protein</fullName>
    </submittedName>
</protein>
<organism evidence="2 3">
    <name type="scientific">Streptomyces plumbiresistens</name>
    <dbReference type="NCBI Taxonomy" id="511811"/>
    <lineage>
        <taxon>Bacteria</taxon>
        <taxon>Bacillati</taxon>
        <taxon>Actinomycetota</taxon>
        <taxon>Actinomycetes</taxon>
        <taxon>Kitasatosporales</taxon>
        <taxon>Streptomycetaceae</taxon>
        <taxon>Streptomyces</taxon>
    </lineage>
</organism>
<comment type="caution">
    <text evidence="2">The sequence shown here is derived from an EMBL/GenBank/DDBJ whole genome shotgun (WGS) entry which is preliminary data.</text>
</comment>
<dbReference type="Proteomes" id="UP001500456">
    <property type="component" value="Unassembled WGS sequence"/>
</dbReference>
<keyword evidence="1" id="KW-0472">Membrane</keyword>
<dbReference type="EMBL" id="BAAAZX010000041">
    <property type="protein sequence ID" value="GAA4027036.1"/>
    <property type="molecule type" value="Genomic_DNA"/>
</dbReference>
<sequence>MNDPLPASGWLQQLETGYDANIPRGLRGQTRVVSAWAGTLQLSAFLALVVLPIVLVTDAWQAPTGAAVMALVCAAARHSFLRYLRIRVS</sequence>
<keyword evidence="1" id="KW-1133">Transmembrane helix</keyword>
<name>A0ABP7TJG5_9ACTN</name>
<dbReference type="RefSeq" id="WP_345570936.1">
    <property type="nucleotide sequence ID" value="NZ_BAAAZX010000041.1"/>
</dbReference>
<keyword evidence="1" id="KW-0812">Transmembrane</keyword>
<evidence type="ECO:0000313" key="3">
    <source>
        <dbReference type="Proteomes" id="UP001500456"/>
    </source>
</evidence>
<proteinExistence type="predicted"/>
<gene>
    <name evidence="2" type="ORF">GCM10022232_85940</name>
</gene>
<keyword evidence="3" id="KW-1185">Reference proteome</keyword>